<feature type="compositionally biased region" description="Basic and acidic residues" evidence="1">
    <location>
        <begin position="359"/>
        <end position="369"/>
    </location>
</feature>
<dbReference type="Proteomes" id="UP000050761">
    <property type="component" value="Unassembled WGS sequence"/>
</dbReference>
<evidence type="ECO:0000313" key="4">
    <source>
        <dbReference type="WBParaSite" id="HPBE_0002157501-mRNA-1"/>
    </source>
</evidence>
<feature type="compositionally biased region" description="Basic and acidic residues" evidence="1">
    <location>
        <begin position="425"/>
        <end position="435"/>
    </location>
</feature>
<feature type="compositionally biased region" description="Basic and acidic residues" evidence="1">
    <location>
        <begin position="300"/>
        <end position="331"/>
    </location>
</feature>
<feature type="compositionally biased region" description="Basic and acidic residues" evidence="1">
    <location>
        <begin position="237"/>
        <end position="248"/>
    </location>
</feature>
<dbReference type="WBParaSite" id="HPBE_0002157501-mRNA-1">
    <property type="protein sequence ID" value="HPBE_0002157501-mRNA-1"/>
    <property type="gene ID" value="HPBE_0002157501"/>
</dbReference>
<accession>A0A3P8D2W6</accession>
<dbReference type="AlphaFoldDB" id="A0A183GGI0"/>
<reference evidence="2 3" key="1">
    <citation type="submission" date="2018-11" db="EMBL/GenBank/DDBJ databases">
        <authorList>
            <consortium name="Pathogen Informatics"/>
        </authorList>
    </citation>
    <scope>NUCLEOTIDE SEQUENCE [LARGE SCALE GENOMIC DNA]</scope>
</reference>
<reference evidence="4" key="2">
    <citation type="submission" date="2019-09" db="UniProtKB">
        <authorList>
            <consortium name="WormBaseParasite"/>
        </authorList>
    </citation>
    <scope>IDENTIFICATION</scope>
</reference>
<feature type="compositionally biased region" description="Basic and acidic residues" evidence="1">
    <location>
        <begin position="261"/>
        <end position="271"/>
    </location>
</feature>
<feature type="region of interest" description="Disordered" evidence="1">
    <location>
        <begin position="20"/>
        <end position="42"/>
    </location>
</feature>
<feature type="compositionally biased region" description="Acidic residues" evidence="1">
    <location>
        <begin position="370"/>
        <end position="382"/>
    </location>
</feature>
<gene>
    <name evidence="2" type="ORF">HPBE_LOCUS21574</name>
</gene>
<evidence type="ECO:0000313" key="3">
    <source>
        <dbReference type="Proteomes" id="UP000050761"/>
    </source>
</evidence>
<feature type="compositionally biased region" description="Basic and acidic residues" evidence="1">
    <location>
        <begin position="489"/>
        <end position="500"/>
    </location>
</feature>
<keyword evidence="3" id="KW-1185">Reference proteome</keyword>
<feature type="region of interest" description="Disordered" evidence="1">
    <location>
        <begin position="230"/>
        <end position="500"/>
    </location>
</feature>
<dbReference type="OrthoDB" id="5875273at2759"/>
<protein>
    <submittedName>
        <fullName evidence="4">FHA domain-containing protein</fullName>
    </submittedName>
</protein>
<proteinExistence type="predicted"/>
<dbReference type="EMBL" id="UZAH01033137">
    <property type="protein sequence ID" value="VDP26594.1"/>
    <property type="molecule type" value="Genomic_DNA"/>
</dbReference>
<sequence>MSLILADDFDLDDSQKDRLRQYANVDPNYRKKPKKTPEERKAEQQLKMMNIEIKKKRGPVRKAELPKEYAELTPPMLDKRRQLYLTPRQKSEFATFTVKEFKLQRSTDEDHNLGWGGDLYAGYNKIFMGGEQGKIVRREMPTKPGDTLVIGREKNDAQIEMKCENINMLSPCVIEFKMVIKTKRLRWSKNIPPSHTFNTSALIFNGCSLDPVDPECDQVLLLLDGTHSLASSSTSENVEREKLEKQGEVQEPGDISEDQQDDRTPKEEKMKASVGDISSQPPQKAKAKPKVGEPDNQPPKGDKARAKPEKRDSQPPTMEKAKAKLKERLPEEPTQVPANAELKLKERMVEEPTQVPVKEIPKSSKKDEEGMPPDDYQQEETQGDQPYIVGGGSVNKNSPPLSPRANAGAKNAPKEGASKKHATPKPKEKNGEKTAKEKHKSSPLGFAKKWTGLKRKPKHKTPSVILSQSVETGFEPSSFKKSVFYPADPPKDKDRDKGGK</sequence>
<evidence type="ECO:0000256" key="1">
    <source>
        <dbReference type="SAM" id="MobiDB-lite"/>
    </source>
</evidence>
<evidence type="ECO:0000313" key="2">
    <source>
        <dbReference type="EMBL" id="VDP26594.1"/>
    </source>
</evidence>
<accession>A0A183GGI0</accession>
<organism evidence="3 4">
    <name type="scientific">Heligmosomoides polygyrus</name>
    <name type="common">Parasitic roundworm</name>
    <dbReference type="NCBI Taxonomy" id="6339"/>
    <lineage>
        <taxon>Eukaryota</taxon>
        <taxon>Metazoa</taxon>
        <taxon>Ecdysozoa</taxon>
        <taxon>Nematoda</taxon>
        <taxon>Chromadorea</taxon>
        <taxon>Rhabditida</taxon>
        <taxon>Rhabditina</taxon>
        <taxon>Rhabditomorpha</taxon>
        <taxon>Strongyloidea</taxon>
        <taxon>Heligmosomidae</taxon>
        <taxon>Heligmosomoides</taxon>
    </lineage>
</organism>
<feature type="compositionally biased region" description="Basic residues" evidence="1">
    <location>
        <begin position="451"/>
        <end position="461"/>
    </location>
</feature>
<name>A0A183GGI0_HELPZ</name>